<feature type="transmembrane region" description="Helical" evidence="1">
    <location>
        <begin position="290"/>
        <end position="311"/>
    </location>
</feature>
<keyword evidence="1" id="KW-0472">Membrane</keyword>
<sequence>MSEPLLNFTLQNTSPMILYGPGASYAPLPSGPGVSNPSGWMVVKSGDSFSYYTTHEHSWLQLQFYGTAIYLYGSTSIPFQVAVDSETDPPTVSQEPGLIFMRESLPQGMHNVNLTVGATNSSTANLTFDHAVLANPYAITRVPVPFTYDDDNVRNSGGWTQFPNGTAQTSSEGAFALLEFTGAAVAITGPISVDGEVYNVTLDSSEPVEFSTLALGAPSAQLFYQDGLDPTVQHSIMLTNVGDTAVTFDSITVWQEGATPSSLPSAPFATSTAVSSTLSSSGSHSNIVKIVAPIVAVIGVIILAAAIWACSRRRQRQRLFMLTGPFGLRFSRAFRKPRSPAMMSLTTLESKSEHAADATITTTDVAQSQMAMDVKEAAVVGYGASSYHAKEAV</sequence>
<dbReference type="AlphaFoldDB" id="A0A8E2AK10"/>
<keyword evidence="3" id="KW-1185">Reference proteome</keyword>
<dbReference type="Gene3D" id="2.60.120.260">
    <property type="entry name" value="Galactose-binding domain-like"/>
    <property type="match status" value="2"/>
</dbReference>
<evidence type="ECO:0008006" key="4">
    <source>
        <dbReference type="Google" id="ProtNLM"/>
    </source>
</evidence>
<reference evidence="2 3" key="1">
    <citation type="submission" date="2016-07" db="EMBL/GenBank/DDBJ databases">
        <title>Draft genome of the white-rot fungus Obba rivulosa 3A-2.</title>
        <authorList>
            <consortium name="DOE Joint Genome Institute"/>
            <person name="Miettinen O."/>
            <person name="Riley R."/>
            <person name="Acob R."/>
            <person name="Barry K."/>
            <person name="Cullen D."/>
            <person name="De Vries R."/>
            <person name="Hainaut M."/>
            <person name="Hatakka A."/>
            <person name="Henrissat B."/>
            <person name="Hilden K."/>
            <person name="Kuo R."/>
            <person name="Labutti K."/>
            <person name="Lipzen A."/>
            <person name="Makela M.R."/>
            <person name="Sandor L."/>
            <person name="Spatafora J.W."/>
            <person name="Grigoriev I.V."/>
            <person name="Hibbett D.S."/>
        </authorList>
    </citation>
    <scope>NUCLEOTIDE SEQUENCE [LARGE SCALE GENOMIC DNA]</scope>
    <source>
        <strain evidence="2 3">3A-2</strain>
    </source>
</reference>
<keyword evidence="1" id="KW-1133">Transmembrane helix</keyword>
<evidence type="ECO:0000313" key="3">
    <source>
        <dbReference type="Proteomes" id="UP000250043"/>
    </source>
</evidence>
<protein>
    <recommendedName>
        <fullName evidence="4">Transmembrane protein</fullName>
    </recommendedName>
</protein>
<dbReference type="EMBL" id="KV722635">
    <property type="protein sequence ID" value="OCH84784.1"/>
    <property type="molecule type" value="Genomic_DNA"/>
</dbReference>
<dbReference type="OrthoDB" id="2576334at2759"/>
<evidence type="ECO:0000313" key="2">
    <source>
        <dbReference type="EMBL" id="OCH84784.1"/>
    </source>
</evidence>
<evidence type="ECO:0000256" key="1">
    <source>
        <dbReference type="SAM" id="Phobius"/>
    </source>
</evidence>
<gene>
    <name evidence="2" type="ORF">OBBRIDRAFT_798796</name>
</gene>
<organism evidence="2 3">
    <name type="scientific">Obba rivulosa</name>
    <dbReference type="NCBI Taxonomy" id="1052685"/>
    <lineage>
        <taxon>Eukaryota</taxon>
        <taxon>Fungi</taxon>
        <taxon>Dikarya</taxon>
        <taxon>Basidiomycota</taxon>
        <taxon>Agaricomycotina</taxon>
        <taxon>Agaricomycetes</taxon>
        <taxon>Polyporales</taxon>
        <taxon>Gelatoporiaceae</taxon>
        <taxon>Obba</taxon>
    </lineage>
</organism>
<proteinExistence type="predicted"/>
<keyword evidence="1" id="KW-0812">Transmembrane</keyword>
<name>A0A8E2AK10_9APHY</name>
<dbReference type="Proteomes" id="UP000250043">
    <property type="component" value="Unassembled WGS sequence"/>
</dbReference>
<accession>A0A8E2AK10</accession>